<evidence type="ECO:0000313" key="8">
    <source>
        <dbReference type="Proteomes" id="UP000606974"/>
    </source>
</evidence>
<evidence type="ECO:0000313" key="7">
    <source>
        <dbReference type="EMBL" id="KAF7502704.1"/>
    </source>
</evidence>
<keyword evidence="3" id="KW-0812">Transmembrane</keyword>
<evidence type="ECO:0000256" key="1">
    <source>
        <dbReference type="ARBA" id="ARBA00005634"/>
    </source>
</evidence>
<name>A0A8H7DX79_9EURO</name>
<dbReference type="InterPro" id="IPR036757">
    <property type="entry name" value="TFR-like_dimer_dom_sf"/>
</dbReference>
<dbReference type="InterPro" id="IPR007484">
    <property type="entry name" value="Peptidase_M28"/>
</dbReference>
<evidence type="ECO:0000259" key="5">
    <source>
        <dbReference type="Pfam" id="PF04253"/>
    </source>
</evidence>
<dbReference type="OrthoDB" id="5841748at2759"/>
<feature type="region of interest" description="Disordered" evidence="2">
    <location>
        <begin position="1"/>
        <end position="90"/>
    </location>
</feature>
<sequence length="877" mass="98340">MGDEKDSQRYEALPIPSYEEATSSRPTSSHLRLGPEEISDDAERQGLLRYSPQSRTQSTNGYQPPTVESARSSLDLLPSVDGSERGSAEELRHEMEQLEVEEADNDNGSHRSLLTNRFSKSITSFTNSISSLHLPFRQYLPSFSFPRIRPGSWARAEHTRIVIFARIFGAFLIISVVYLLIASDVLSIGARKSVGEVYDPESIRLYIQNHMNENGDIQQYLEYLTRDVHMAGTKGNLFYAEWIKDLFEAASLEDVALERFDVYLNYPTDNGRRVAIVQPVEKTWEAMLEEDVIHQSSPQTYSPVFHGHSRTGNVTGPLIYANYGSKDDFNWLERQGISLVGAIVIVRYGGTQGDRALKVKAAELAGAAGCIIYSDLEPKGELWPDGRLMPLDGVQRGAVSLMSWVVGDVLSPGWASTPGEKKRLSPEESTGLVKIPSLPISWRDAKHLLEAIQDYGKEPPQDWQGGSLANGYWTGNQNSPMVNLMNMQDEVIRGPIYNVLGRISGWEQTEKIVIIGNHRDAWCVGGADPGSGTAIMLEVVRIFGELRKLGWRPLRTIEFASWDGEEYNLIGSTEHVENRQDELRRDGYAYINVDVGVSGSDFWAAASPLYERALLRVLDRTSDPTTNRTLRDLWDAKHAGLEGLGAGSDYVAFQDIAGTSSIDFGFRGKSFPYHSCYDNYEWMINFGDPSFGHHTVMGQIWALLALEIADKPILPFDMEDYAKYVEGYVNDLEQYVRTKEKDASGPNALNFRVLHDTAAEFKTEAHTFHDWARAWTDVVFSGGGFENNVMAIKRMSHNNRMANFETHLLDLEEGGGLPNRTQFKHVFFAPQAWSGYDEAFFPSIRDAVDVGDWEAAQKEVDKVADIFAKAVHKLNHN</sequence>
<feature type="compositionally biased region" description="Polar residues" evidence="2">
    <location>
        <begin position="51"/>
        <end position="63"/>
    </location>
</feature>
<dbReference type="InterPro" id="IPR046450">
    <property type="entry name" value="PA_dom_sf"/>
</dbReference>
<feature type="domain" description="PA" evidence="4">
    <location>
        <begin position="314"/>
        <end position="394"/>
    </location>
</feature>
<keyword evidence="3" id="KW-1133">Transmembrane helix</keyword>
<dbReference type="CDD" id="cd08022">
    <property type="entry name" value="M28_PSMA_like"/>
    <property type="match status" value="1"/>
</dbReference>
<keyword evidence="3" id="KW-0472">Membrane</keyword>
<dbReference type="EMBL" id="JAACFV010000226">
    <property type="protein sequence ID" value="KAF7502704.1"/>
    <property type="molecule type" value="Genomic_DNA"/>
</dbReference>
<keyword evidence="8" id="KW-1185">Reference proteome</keyword>
<accession>A0A8H7DX79</accession>
<dbReference type="CDD" id="cd02121">
    <property type="entry name" value="PA_GCPII_like"/>
    <property type="match status" value="1"/>
</dbReference>
<evidence type="ECO:0000259" key="6">
    <source>
        <dbReference type="Pfam" id="PF04389"/>
    </source>
</evidence>
<dbReference type="Pfam" id="PF02225">
    <property type="entry name" value="PA"/>
    <property type="match status" value="1"/>
</dbReference>
<dbReference type="GO" id="GO:0004180">
    <property type="term" value="F:carboxypeptidase activity"/>
    <property type="evidence" value="ECO:0007669"/>
    <property type="project" value="TreeGrafter"/>
</dbReference>
<comment type="caution">
    <text evidence="7">The sequence shown here is derived from an EMBL/GenBank/DDBJ whole genome shotgun (WGS) entry which is preliminary data.</text>
</comment>
<dbReference type="InterPro" id="IPR007365">
    <property type="entry name" value="TFR-like_dimer_dom"/>
</dbReference>
<reference evidence="7" key="1">
    <citation type="submission" date="2020-02" db="EMBL/GenBank/DDBJ databases">
        <authorList>
            <person name="Palmer J.M."/>
        </authorList>
    </citation>
    <scope>NUCLEOTIDE SEQUENCE</scope>
    <source>
        <strain evidence="7">EPUS1.4</strain>
        <tissue evidence="7">Thallus</tissue>
    </source>
</reference>
<dbReference type="PANTHER" id="PTHR10404">
    <property type="entry name" value="N-ACETYLATED-ALPHA-LINKED ACIDIC DIPEPTIDASE"/>
    <property type="match status" value="1"/>
</dbReference>
<feature type="transmembrane region" description="Helical" evidence="3">
    <location>
        <begin position="161"/>
        <end position="181"/>
    </location>
</feature>
<proteinExistence type="inferred from homology"/>
<gene>
    <name evidence="7" type="ORF">GJ744_005243</name>
</gene>
<dbReference type="AlphaFoldDB" id="A0A8H7DX79"/>
<dbReference type="InterPro" id="IPR039373">
    <property type="entry name" value="Peptidase_M28B"/>
</dbReference>
<comment type="similarity">
    <text evidence="1">Belongs to the peptidase M28 family. M28B subfamily.</text>
</comment>
<feature type="compositionally biased region" description="Polar residues" evidence="2">
    <location>
        <begin position="20"/>
        <end position="30"/>
    </location>
</feature>
<feature type="domain" description="Transferrin receptor-like dimerisation" evidence="5">
    <location>
        <begin position="749"/>
        <end position="874"/>
    </location>
</feature>
<dbReference type="Gene3D" id="3.40.630.10">
    <property type="entry name" value="Zn peptidases"/>
    <property type="match status" value="1"/>
</dbReference>
<dbReference type="Pfam" id="PF04389">
    <property type="entry name" value="Peptidase_M28"/>
    <property type="match status" value="1"/>
</dbReference>
<dbReference type="Proteomes" id="UP000606974">
    <property type="component" value="Unassembled WGS sequence"/>
</dbReference>
<evidence type="ECO:0000256" key="3">
    <source>
        <dbReference type="SAM" id="Phobius"/>
    </source>
</evidence>
<evidence type="ECO:0000256" key="2">
    <source>
        <dbReference type="SAM" id="MobiDB-lite"/>
    </source>
</evidence>
<organism evidence="7 8">
    <name type="scientific">Endocarpon pusillum</name>
    <dbReference type="NCBI Taxonomy" id="364733"/>
    <lineage>
        <taxon>Eukaryota</taxon>
        <taxon>Fungi</taxon>
        <taxon>Dikarya</taxon>
        <taxon>Ascomycota</taxon>
        <taxon>Pezizomycotina</taxon>
        <taxon>Eurotiomycetes</taxon>
        <taxon>Chaetothyriomycetidae</taxon>
        <taxon>Verrucariales</taxon>
        <taxon>Verrucariaceae</taxon>
        <taxon>Endocarpon</taxon>
    </lineage>
</organism>
<dbReference type="Pfam" id="PF04253">
    <property type="entry name" value="TFR_dimer"/>
    <property type="match status" value="1"/>
</dbReference>
<dbReference type="InterPro" id="IPR003137">
    <property type="entry name" value="PA_domain"/>
</dbReference>
<dbReference type="PANTHER" id="PTHR10404:SF71">
    <property type="entry name" value="CARBOXYPEPTIDASE TRE2, PUTATIVE (AFU_ORTHOLOGUE AFUA_3G10650)-RELATED"/>
    <property type="match status" value="1"/>
</dbReference>
<dbReference type="Gene3D" id="1.20.930.40">
    <property type="entry name" value="Transferrin receptor-like, dimerisation domain"/>
    <property type="match status" value="1"/>
</dbReference>
<dbReference type="SUPFAM" id="SSF47672">
    <property type="entry name" value="Transferrin receptor-like dimerisation domain"/>
    <property type="match status" value="1"/>
</dbReference>
<dbReference type="FunFam" id="3.40.630.10:FF:000101">
    <property type="entry name" value="N-acetylated alpha-linked acidic dipeptidase like 1"/>
    <property type="match status" value="1"/>
</dbReference>
<feature type="domain" description="Peptidase M28" evidence="6">
    <location>
        <begin position="498"/>
        <end position="681"/>
    </location>
</feature>
<protein>
    <recommendedName>
        <fullName evidence="9">Glutamate carboxypeptidase</fullName>
    </recommendedName>
</protein>
<dbReference type="SUPFAM" id="SSF53187">
    <property type="entry name" value="Zn-dependent exopeptidases"/>
    <property type="match status" value="1"/>
</dbReference>
<evidence type="ECO:0008006" key="9">
    <source>
        <dbReference type="Google" id="ProtNLM"/>
    </source>
</evidence>
<dbReference type="Gene3D" id="3.50.30.30">
    <property type="match status" value="1"/>
</dbReference>
<evidence type="ECO:0000259" key="4">
    <source>
        <dbReference type="Pfam" id="PF02225"/>
    </source>
</evidence>
<dbReference type="SUPFAM" id="SSF52025">
    <property type="entry name" value="PA domain"/>
    <property type="match status" value="1"/>
</dbReference>